<dbReference type="InterPro" id="IPR008427">
    <property type="entry name" value="Extracellular_membr_CFEM_dom"/>
</dbReference>
<dbReference type="GO" id="GO:0005576">
    <property type="term" value="C:extracellular region"/>
    <property type="evidence" value="ECO:0007669"/>
    <property type="project" value="UniProtKB-SubCell"/>
</dbReference>
<dbReference type="PANTHER" id="PTHR37928:SF2">
    <property type="entry name" value="GPI ANCHORED CFEM DOMAIN PROTEIN (AFU_ORTHOLOGUE AFUA_6G10580)"/>
    <property type="match status" value="1"/>
</dbReference>
<accession>A0A0C3QE74</accession>
<name>A0A0C3QE74_9AGAM</name>
<evidence type="ECO:0000256" key="12">
    <source>
        <dbReference type="ARBA" id="ARBA00023180"/>
    </source>
</evidence>
<evidence type="ECO:0000256" key="1">
    <source>
        <dbReference type="ARBA" id="ARBA00004609"/>
    </source>
</evidence>
<evidence type="ECO:0000256" key="10">
    <source>
        <dbReference type="ARBA" id="ARBA00023136"/>
    </source>
</evidence>
<reference evidence="17" key="2">
    <citation type="submission" date="2015-01" db="EMBL/GenBank/DDBJ databases">
        <title>Evolutionary Origins and Diversification of the Mycorrhizal Mutualists.</title>
        <authorList>
            <consortium name="DOE Joint Genome Institute"/>
            <consortium name="Mycorrhizal Genomics Consortium"/>
            <person name="Kohler A."/>
            <person name="Kuo A."/>
            <person name="Nagy L.G."/>
            <person name="Floudas D."/>
            <person name="Copeland A."/>
            <person name="Barry K.W."/>
            <person name="Cichocki N."/>
            <person name="Veneault-Fourrey C."/>
            <person name="LaButti K."/>
            <person name="Lindquist E.A."/>
            <person name="Lipzen A."/>
            <person name="Lundell T."/>
            <person name="Morin E."/>
            <person name="Murat C."/>
            <person name="Riley R."/>
            <person name="Ohm R."/>
            <person name="Sun H."/>
            <person name="Tunlid A."/>
            <person name="Henrissat B."/>
            <person name="Grigoriev I.V."/>
            <person name="Hibbett D.S."/>
            <person name="Martin F."/>
        </authorList>
    </citation>
    <scope>NUCLEOTIDE SEQUENCE [LARGE SCALE GENOMIC DNA]</scope>
    <source>
        <strain evidence="17">MUT 4182</strain>
    </source>
</reference>
<evidence type="ECO:0000313" key="17">
    <source>
        <dbReference type="Proteomes" id="UP000054248"/>
    </source>
</evidence>
<dbReference type="STRING" id="1051891.A0A0C3QE74"/>
<keyword evidence="6" id="KW-0349">Heme</keyword>
<gene>
    <name evidence="16" type="ORF">M407DRAFT_103825</name>
</gene>
<evidence type="ECO:0000259" key="15">
    <source>
        <dbReference type="PROSITE" id="PS52012"/>
    </source>
</evidence>
<sequence length="170" mass="17774">MRFSITTVLFAASLASAYTIANRQTTLPACAQTCYANTSPAPCNATDVACQCVNENFGAELTKCVMSNCTQSDQLQAQQAVIETCKTAGVDISGGDPFPACAQTCVQNTKSSTCADPNDDACFCKDTAWVQAVDTCFKSSCTDPDLQTAKDVGEAECRAYGVDISPTVGA</sequence>
<feature type="chain" id="PRO_5002168491" description="CFEM domain-containing protein" evidence="14">
    <location>
        <begin position="18"/>
        <end position="170"/>
    </location>
</feature>
<protein>
    <recommendedName>
        <fullName evidence="15">CFEM domain-containing protein</fullName>
    </recommendedName>
</protein>
<dbReference type="Pfam" id="PF05730">
    <property type="entry name" value="CFEM"/>
    <property type="match status" value="2"/>
</dbReference>
<keyword evidence="9" id="KW-0408">Iron</keyword>
<dbReference type="OrthoDB" id="3065412at2759"/>
<comment type="subcellular location">
    <subcellularLocation>
        <location evidence="1">Cell membrane</location>
        <topology evidence="1">Lipid-anchor</topology>
        <topology evidence="1">GPI-anchor</topology>
    </subcellularLocation>
    <subcellularLocation>
        <location evidence="2">Secreted</location>
    </subcellularLocation>
</comment>
<dbReference type="AlphaFoldDB" id="A0A0C3QE74"/>
<evidence type="ECO:0000256" key="3">
    <source>
        <dbReference type="ARBA" id="ARBA00010031"/>
    </source>
</evidence>
<keyword evidence="11" id="KW-1015">Disulfide bond</keyword>
<evidence type="ECO:0000256" key="4">
    <source>
        <dbReference type="ARBA" id="ARBA00022475"/>
    </source>
</evidence>
<dbReference type="InterPro" id="IPR051735">
    <property type="entry name" value="CFEM_domain"/>
</dbReference>
<proteinExistence type="inferred from homology"/>
<evidence type="ECO:0000256" key="7">
    <source>
        <dbReference type="ARBA" id="ARBA00022723"/>
    </source>
</evidence>
<feature type="domain" description="CFEM" evidence="15">
    <location>
        <begin position="1"/>
        <end position="113"/>
    </location>
</feature>
<dbReference type="PROSITE" id="PS52012">
    <property type="entry name" value="CFEM"/>
    <property type="match status" value="1"/>
</dbReference>
<evidence type="ECO:0000256" key="13">
    <source>
        <dbReference type="ARBA" id="ARBA00023288"/>
    </source>
</evidence>
<dbReference type="EMBL" id="KN823068">
    <property type="protein sequence ID" value="KIO24116.1"/>
    <property type="molecule type" value="Genomic_DNA"/>
</dbReference>
<dbReference type="Proteomes" id="UP000054248">
    <property type="component" value="Unassembled WGS sequence"/>
</dbReference>
<comment type="similarity">
    <text evidence="3">Belongs to the RBT5 family.</text>
</comment>
<dbReference type="HOGENOM" id="CLU_1518957_0_0_1"/>
<keyword evidence="4" id="KW-1003">Cell membrane</keyword>
<dbReference type="PANTHER" id="PTHR37928">
    <property type="entry name" value="CFEM DOMAIN PROTEIN (AFU_ORTHOLOGUE AFUA_6G14090)"/>
    <property type="match status" value="1"/>
</dbReference>
<reference evidence="16 17" key="1">
    <citation type="submission" date="2014-04" db="EMBL/GenBank/DDBJ databases">
        <authorList>
            <consortium name="DOE Joint Genome Institute"/>
            <person name="Kuo A."/>
            <person name="Girlanda M."/>
            <person name="Perotto S."/>
            <person name="Kohler A."/>
            <person name="Nagy L.G."/>
            <person name="Floudas D."/>
            <person name="Copeland A."/>
            <person name="Barry K.W."/>
            <person name="Cichocki N."/>
            <person name="Veneault-Fourrey C."/>
            <person name="LaButti K."/>
            <person name="Lindquist E.A."/>
            <person name="Lipzen A."/>
            <person name="Lundell T."/>
            <person name="Morin E."/>
            <person name="Murat C."/>
            <person name="Sun H."/>
            <person name="Tunlid A."/>
            <person name="Henrissat B."/>
            <person name="Grigoriev I.V."/>
            <person name="Hibbett D.S."/>
            <person name="Martin F."/>
            <person name="Nordberg H.P."/>
            <person name="Cantor M.N."/>
            <person name="Hua S.X."/>
        </authorList>
    </citation>
    <scope>NUCLEOTIDE SEQUENCE [LARGE SCALE GENOMIC DNA]</scope>
    <source>
        <strain evidence="16 17">MUT 4182</strain>
    </source>
</reference>
<evidence type="ECO:0000256" key="11">
    <source>
        <dbReference type="ARBA" id="ARBA00023157"/>
    </source>
</evidence>
<evidence type="ECO:0000256" key="5">
    <source>
        <dbReference type="ARBA" id="ARBA00022525"/>
    </source>
</evidence>
<dbReference type="GO" id="GO:0005886">
    <property type="term" value="C:plasma membrane"/>
    <property type="evidence" value="ECO:0007669"/>
    <property type="project" value="UniProtKB-SubCell"/>
</dbReference>
<keyword evidence="13" id="KW-0449">Lipoprotein</keyword>
<dbReference type="SMART" id="SM00747">
    <property type="entry name" value="CFEM"/>
    <property type="match status" value="2"/>
</dbReference>
<evidence type="ECO:0000256" key="9">
    <source>
        <dbReference type="ARBA" id="ARBA00023004"/>
    </source>
</evidence>
<evidence type="ECO:0000256" key="6">
    <source>
        <dbReference type="ARBA" id="ARBA00022617"/>
    </source>
</evidence>
<evidence type="ECO:0000256" key="8">
    <source>
        <dbReference type="ARBA" id="ARBA00022729"/>
    </source>
</evidence>
<keyword evidence="12" id="KW-0325">Glycoprotein</keyword>
<keyword evidence="17" id="KW-1185">Reference proteome</keyword>
<evidence type="ECO:0000313" key="16">
    <source>
        <dbReference type="EMBL" id="KIO24116.1"/>
    </source>
</evidence>
<feature type="signal peptide" evidence="14">
    <location>
        <begin position="1"/>
        <end position="17"/>
    </location>
</feature>
<organism evidence="16 17">
    <name type="scientific">Tulasnella calospora MUT 4182</name>
    <dbReference type="NCBI Taxonomy" id="1051891"/>
    <lineage>
        <taxon>Eukaryota</taxon>
        <taxon>Fungi</taxon>
        <taxon>Dikarya</taxon>
        <taxon>Basidiomycota</taxon>
        <taxon>Agaricomycotina</taxon>
        <taxon>Agaricomycetes</taxon>
        <taxon>Cantharellales</taxon>
        <taxon>Tulasnellaceae</taxon>
        <taxon>Tulasnella</taxon>
    </lineage>
</organism>
<keyword evidence="10" id="KW-0472">Membrane</keyword>
<evidence type="ECO:0000256" key="2">
    <source>
        <dbReference type="ARBA" id="ARBA00004613"/>
    </source>
</evidence>
<keyword evidence="7" id="KW-0479">Metal-binding</keyword>
<keyword evidence="5" id="KW-0964">Secreted</keyword>
<dbReference type="GO" id="GO:0046872">
    <property type="term" value="F:metal ion binding"/>
    <property type="evidence" value="ECO:0007669"/>
    <property type="project" value="UniProtKB-KW"/>
</dbReference>
<keyword evidence="8 14" id="KW-0732">Signal</keyword>
<evidence type="ECO:0000256" key="14">
    <source>
        <dbReference type="SAM" id="SignalP"/>
    </source>
</evidence>